<protein>
    <submittedName>
        <fullName evidence="1">Uncharacterized protein</fullName>
    </submittedName>
</protein>
<comment type="caution">
    <text evidence="1">The sequence shown here is derived from an EMBL/GenBank/DDBJ whole genome shotgun (WGS) entry which is preliminary data.</text>
</comment>
<accession>X1PZ84</accession>
<dbReference type="AlphaFoldDB" id="X1PZ84"/>
<name>X1PZ84_9ZZZZ</name>
<dbReference type="InterPro" id="IPR026349">
    <property type="entry name" value="CHP04255"/>
</dbReference>
<reference evidence="1" key="1">
    <citation type="journal article" date="2014" name="Front. Microbiol.">
        <title>High frequency of phylogenetically diverse reductive dehalogenase-homologous genes in deep subseafloor sedimentary metagenomes.</title>
        <authorList>
            <person name="Kawai M."/>
            <person name="Futagami T."/>
            <person name="Toyoda A."/>
            <person name="Takaki Y."/>
            <person name="Nishi S."/>
            <person name="Hori S."/>
            <person name="Arai W."/>
            <person name="Tsubouchi T."/>
            <person name="Morono Y."/>
            <person name="Uchiyama I."/>
            <person name="Ito T."/>
            <person name="Fujiyama A."/>
            <person name="Inagaki F."/>
            <person name="Takami H."/>
        </authorList>
    </citation>
    <scope>NUCLEOTIDE SEQUENCE</scope>
    <source>
        <strain evidence="1">Expedition CK06-06</strain>
    </source>
</reference>
<evidence type="ECO:0000313" key="1">
    <source>
        <dbReference type="EMBL" id="GAI47831.1"/>
    </source>
</evidence>
<organism evidence="1">
    <name type="scientific">marine sediment metagenome</name>
    <dbReference type="NCBI Taxonomy" id="412755"/>
    <lineage>
        <taxon>unclassified sequences</taxon>
        <taxon>metagenomes</taxon>
        <taxon>ecological metagenomes</taxon>
    </lineage>
</organism>
<feature type="non-terminal residue" evidence="1">
    <location>
        <position position="155"/>
    </location>
</feature>
<gene>
    <name evidence="1" type="ORF">S06H3_62363</name>
</gene>
<feature type="non-terminal residue" evidence="1">
    <location>
        <position position="1"/>
    </location>
</feature>
<dbReference type="EMBL" id="BARV01041094">
    <property type="protein sequence ID" value="GAI47831.1"/>
    <property type="molecule type" value="Genomic_DNA"/>
</dbReference>
<proteinExistence type="predicted"/>
<sequence length="155" mass="17988">THLRERILYLTNDRNIFIQVGHRLFAINCLKPYPSWNRYKPKIEIAFKALTDTIEVKNLQRIGLRYINRIEIPEVSVKLDDYFEFRPFLGSRLPKDMKNFIVGCVLPFISIGAECNLQLTAAVPEKSGSHAFILDLDYFPIQSQVIPSFEALSWV</sequence>
<dbReference type="NCBIfam" id="TIGR04255">
    <property type="entry name" value="sporadTIGR04255"/>
    <property type="match status" value="1"/>
</dbReference>